<sequence>MNSDRFIDKSHMPTEDEVYSSLGTEAKDAWAGLMSFAAQNYDHTAEWNYGGKNYGWNVRYRKSGKTLFCMFPEKKGFTVLLVLGKKEIEVYRDRCAEFGGSFRSMFDTAAQFHDGKWLWIRVENAIQLEDIQRMILIKRKAKIRQ</sequence>
<reference evidence="1 2" key="1">
    <citation type="submission" date="2019-10" db="EMBL/GenBank/DDBJ databases">
        <title>Description of Paenibacillus terricola sp. nov.</title>
        <authorList>
            <person name="Carlier A."/>
            <person name="Qi S."/>
        </authorList>
    </citation>
    <scope>NUCLEOTIDE SEQUENCE [LARGE SCALE GENOMIC DNA]</scope>
    <source>
        <strain evidence="1 2">LMG 31459</strain>
    </source>
</reference>
<accession>A0ABX1YGE8</accession>
<dbReference type="Pfam" id="PF12663">
    <property type="entry name" value="DUF3788"/>
    <property type="match status" value="1"/>
</dbReference>
<evidence type="ECO:0000313" key="2">
    <source>
        <dbReference type="Proteomes" id="UP000596857"/>
    </source>
</evidence>
<gene>
    <name evidence="1" type="ORF">GC101_14505</name>
</gene>
<organism evidence="1 2">
    <name type="scientific">Paenibacillus phytohabitans</name>
    <dbReference type="NCBI Taxonomy" id="2654978"/>
    <lineage>
        <taxon>Bacteria</taxon>
        <taxon>Bacillati</taxon>
        <taxon>Bacillota</taxon>
        <taxon>Bacilli</taxon>
        <taxon>Bacillales</taxon>
        <taxon>Paenibacillaceae</taxon>
        <taxon>Paenibacillus</taxon>
    </lineage>
</organism>
<comment type="caution">
    <text evidence="1">The sequence shown here is derived from an EMBL/GenBank/DDBJ whole genome shotgun (WGS) entry which is preliminary data.</text>
</comment>
<name>A0ABX1YGE8_9BACL</name>
<dbReference type="EMBL" id="WHOB01000039">
    <property type="protein sequence ID" value="NOU80080.1"/>
    <property type="molecule type" value="Genomic_DNA"/>
</dbReference>
<keyword evidence="2" id="KW-1185">Reference proteome</keyword>
<protein>
    <submittedName>
        <fullName evidence="1">DUF3788 family protein</fullName>
    </submittedName>
</protein>
<dbReference type="Proteomes" id="UP000596857">
    <property type="component" value="Unassembled WGS sequence"/>
</dbReference>
<proteinExistence type="predicted"/>
<dbReference type="RefSeq" id="WP_171717814.1">
    <property type="nucleotide sequence ID" value="NZ_WHOB01000039.1"/>
</dbReference>
<evidence type="ECO:0000313" key="1">
    <source>
        <dbReference type="EMBL" id="NOU80080.1"/>
    </source>
</evidence>
<dbReference type="InterPro" id="IPR024265">
    <property type="entry name" value="DUF3788"/>
</dbReference>